<evidence type="ECO:0000313" key="11">
    <source>
        <dbReference type="EMBL" id="MRH78249.1"/>
    </source>
</evidence>
<dbReference type="SUPFAM" id="SSF53756">
    <property type="entry name" value="UDP-Glycosyltransferase/glycogen phosphorylase"/>
    <property type="match status" value="1"/>
</dbReference>
<proteinExistence type="inferred from homology"/>
<comment type="function">
    <text evidence="9">Involved in lipopolysaccharide (LPS) biosynthesis. Catalyzes the transfer of 3-deoxy-D-manno-octulosonate (Kdo) residue(s) from CMP-Kdo to lipid IV(A), the tetraacyldisaccharide-1,4'-bisphosphate precursor of lipid A.</text>
</comment>
<dbReference type="UniPathway" id="UPA00958"/>
<evidence type="ECO:0000256" key="8">
    <source>
        <dbReference type="PIRSR" id="PIRSR639901-2"/>
    </source>
</evidence>
<dbReference type="EC" id="2.4.99.12" evidence="2 9"/>
<evidence type="ECO:0000256" key="9">
    <source>
        <dbReference type="RuleBase" id="RU365103"/>
    </source>
</evidence>
<comment type="pathway">
    <text evidence="1 9">Bacterial outer membrane biogenesis; LPS core biosynthesis.</text>
</comment>
<accession>A0A6N7QS69</accession>
<keyword evidence="12" id="KW-1185">Reference proteome</keyword>
<feature type="domain" description="3-deoxy-D-manno-octulosonic-acid transferase N-terminal" evidence="10">
    <location>
        <begin position="35"/>
        <end position="213"/>
    </location>
</feature>
<protein>
    <recommendedName>
        <fullName evidence="3 9">3-deoxy-D-manno-octulosonic acid transferase</fullName>
        <shortName evidence="9">Kdo transferase</shortName>
        <ecNumber evidence="2 9">2.4.99.12</ecNumber>
    </recommendedName>
    <alternativeName>
        <fullName evidence="5 9">Lipid IV(A) 3-deoxy-D-manno-octulosonic acid transferase</fullName>
    </alternativeName>
</protein>
<dbReference type="Gene3D" id="3.40.50.2000">
    <property type="entry name" value="Glycogen Phosphorylase B"/>
    <property type="match status" value="1"/>
</dbReference>
<comment type="catalytic activity">
    <reaction evidence="6 9">
        <text>lipid IVA (E. coli) + CMP-3-deoxy-beta-D-manno-octulosonate = alpha-Kdo-(2-&gt;6)-lipid IVA (E. coli) + CMP + H(+)</text>
        <dbReference type="Rhea" id="RHEA:28066"/>
        <dbReference type="ChEBI" id="CHEBI:15378"/>
        <dbReference type="ChEBI" id="CHEBI:58603"/>
        <dbReference type="ChEBI" id="CHEBI:60364"/>
        <dbReference type="ChEBI" id="CHEBI:60377"/>
        <dbReference type="ChEBI" id="CHEBI:85987"/>
        <dbReference type="EC" id="2.4.99.12"/>
    </reaction>
</comment>
<dbReference type="GO" id="GO:0043842">
    <property type="term" value="F:Kdo transferase activity"/>
    <property type="evidence" value="ECO:0007669"/>
    <property type="project" value="UniProtKB-EC"/>
</dbReference>
<dbReference type="AlphaFoldDB" id="A0A6N7QS69"/>
<dbReference type="RefSeq" id="WP_153719311.1">
    <property type="nucleotide sequence ID" value="NZ_WJPP01000003.1"/>
</dbReference>
<dbReference type="Gene3D" id="3.40.50.11720">
    <property type="entry name" value="3-Deoxy-D-manno-octulosonic-acid transferase, N-terminal domain"/>
    <property type="match status" value="1"/>
</dbReference>
<dbReference type="Pfam" id="PF04413">
    <property type="entry name" value="Glycos_transf_N"/>
    <property type="match status" value="1"/>
</dbReference>
<organism evidence="11 12">
    <name type="scientific">Spiribacter salilacus</name>
    <dbReference type="NCBI Taxonomy" id="2664894"/>
    <lineage>
        <taxon>Bacteria</taxon>
        <taxon>Pseudomonadati</taxon>
        <taxon>Pseudomonadota</taxon>
        <taxon>Gammaproteobacteria</taxon>
        <taxon>Chromatiales</taxon>
        <taxon>Ectothiorhodospiraceae</taxon>
        <taxon>Spiribacter</taxon>
    </lineage>
</organism>
<dbReference type="GO" id="GO:0009244">
    <property type="term" value="P:lipopolysaccharide core region biosynthetic process"/>
    <property type="evidence" value="ECO:0007669"/>
    <property type="project" value="UniProtKB-UniRule"/>
</dbReference>
<evidence type="ECO:0000256" key="6">
    <source>
        <dbReference type="ARBA" id="ARBA00049183"/>
    </source>
</evidence>
<comment type="subcellular location">
    <subcellularLocation>
        <location evidence="9">Cell membrane</location>
    </subcellularLocation>
</comment>
<evidence type="ECO:0000256" key="3">
    <source>
        <dbReference type="ARBA" id="ARBA00019077"/>
    </source>
</evidence>
<evidence type="ECO:0000256" key="2">
    <source>
        <dbReference type="ARBA" id="ARBA00012621"/>
    </source>
</evidence>
<evidence type="ECO:0000256" key="5">
    <source>
        <dbReference type="ARBA" id="ARBA00031445"/>
    </source>
</evidence>
<dbReference type="InterPro" id="IPR039901">
    <property type="entry name" value="Kdotransferase"/>
</dbReference>
<dbReference type="InterPro" id="IPR007507">
    <property type="entry name" value="Glycos_transf_N"/>
</dbReference>
<dbReference type="GO" id="GO:0009245">
    <property type="term" value="P:lipid A biosynthetic process"/>
    <property type="evidence" value="ECO:0007669"/>
    <property type="project" value="TreeGrafter"/>
</dbReference>
<feature type="active site" description="Proton acceptor" evidence="7">
    <location>
        <position position="61"/>
    </location>
</feature>
<gene>
    <name evidence="11" type="ORF">GH984_05975</name>
</gene>
<keyword evidence="9" id="KW-0448">Lipopolysaccharide biosynthesis</keyword>
<feature type="site" description="Transition state stabilizer" evidence="8">
    <location>
        <position position="210"/>
    </location>
</feature>
<evidence type="ECO:0000256" key="1">
    <source>
        <dbReference type="ARBA" id="ARBA00004713"/>
    </source>
</evidence>
<comment type="similarity">
    <text evidence="9">Belongs to the glycosyltransferase group 1 family.</text>
</comment>
<evidence type="ECO:0000259" key="10">
    <source>
        <dbReference type="Pfam" id="PF04413"/>
    </source>
</evidence>
<dbReference type="Proteomes" id="UP000433788">
    <property type="component" value="Unassembled WGS sequence"/>
</dbReference>
<reference evidence="11 12" key="1">
    <citation type="submission" date="2019-11" db="EMBL/GenBank/DDBJ databases">
        <authorList>
            <person name="Zhang X.Y."/>
        </authorList>
    </citation>
    <scope>NUCLEOTIDE SEQUENCE [LARGE SCALE GENOMIC DNA]</scope>
    <source>
        <strain evidence="11 12">C176</strain>
    </source>
</reference>
<evidence type="ECO:0000313" key="12">
    <source>
        <dbReference type="Proteomes" id="UP000433788"/>
    </source>
</evidence>
<name>A0A6N7QS69_9GAMM</name>
<dbReference type="PANTHER" id="PTHR42755">
    <property type="entry name" value="3-DEOXY-MANNO-OCTULOSONATE CYTIDYLYLTRANSFERASE"/>
    <property type="match status" value="1"/>
</dbReference>
<feature type="site" description="Transition state stabilizer" evidence="8">
    <location>
        <position position="132"/>
    </location>
</feature>
<evidence type="ECO:0000256" key="4">
    <source>
        <dbReference type="ARBA" id="ARBA00022679"/>
    </source>
</evidence>
<sequence>MINLKLYQGITTALAPIASAYVWLKGIKEPSYREGLPERQGIFSGPLEPGAIWIHAASMGEAKAAIPLVKAMMDRGDRVFVTTTTPAGRRVFLNAFEGASLLAGQAYIPFDSPAATKRFIGTVRPKVAVLVELELWPNLLNELNKQNIPIAIISARLSCRSLNRYLRLGSLIRQSANCLSLVGTQTQADAERFVELGVPSERVQTLGSLKFDQKFDEDQLKRGRRLRLTIGSERPVWVAVSVREGEEKIVVAAHEKLREHYPSALLVIVPRHETQFASIASWLPETKDSHVFWSAGNQVPSSAAFLIADVMGEVPVFLAASDVAFVGGSLVPVGGHNPLEPAALGVPVLMGPYVRNFQQIDEILADAGGRLRVADTEQLAKSLIFLIGDASERRQIGQRAAAVFSAHQGVCKRTAAAIFKVLSDQASD</sequence>
<keyword evidence="9" id="KW-0472">Membrane</keyword>
<keyword evidence="9" id="KW-1003">Cell membrane</keyword>
<dbReference type="GO" id="GO:0005886">
    <property type="term" value="C:plasma membrane"/>
    <property type="evidence" value="ECO:0007669"/>
    <property type="project" value="UniProtKB-SubCell"/>
</dbReference>
<evidence type="ECO:0000256" key="7">
    <source>
        <dbReference type="PIRSR" id="PIRSR639901-1"/>
    </source>
</evidence>
<dbReference type="InterPro" id="IPR038107">
    <property type="entry name" value="Glycos_transf_N_sf"/>
</dbReference>
<dbReference type="EMBL" id="WJPP01000003">
    <property type="protein sequence ID" value="MRH78249.1"/>
    <property type="molecule type" value="Genomic_DNA"/>
</dbReference>
<dbReference type="PANTHER" id="PTHR42755:SF1">
    <property type="entry name" value="3-DEOXY-D-MANNO-OCTULOSONIC ACID TRANSFERASE, MITOCHONDRIAL-RELATED"/>
    <property type="match status" value="1"/>
</dbReference>
<comment type="caution">
    <text evidence="11">The sequence shown here is derived from an EMBL/GenBank/DDBJ whole genome shotgun (WGS) entry which is preliminary data.</text>
</comment>
<keyword evidence="4 9" id="KW-0808">Transferase</keyword>